<evidence type="ECO:0000313" key="3">
    <source>
        <dbReference type="Proteomes" id="UP001221898"/>
    </source>
</evidence>
<dbReference type="Proteomes" id="UP001221898">
    <property type="component" value="Unassembled WGS sequence"/>
</dbReference>
<protein>
    <submittedName>
        <fullName evidence="2">Uncharacterized protein</fullName>
    </submittedName>
</protein>
<accession>A0AAD7SDS6</accession>
<evidence type="ECO:0000256" key="1">
    <source>
        <dbReference type="SAM" id="MobiDB-lite"/>
    </source>
</evidence>
<name>A0AAD7SDS6_9TELE</name>
<sequence length="176" mass="18981">MVFLSVHSFCRVVGSSQTPFSPRAEGAFARHDAESGPGPQGEMQTFPRVTCRQSGAEHAGFWSQIPVAGFGFYFVLSSAVTAHLTAVIVSLLPPHSQEDQPAPAPCSAWVSTESTEREMGTVYARVGLSATLAADKEESKRLAFRKCAGPASLFLAFEVDRGGWCLEDESLRIKTQ</sequence>
<proteinExistence type="predicted"/>
<feature type="region of interest" description="Disordered" evidence="1">
    <location>
        <begin position="21"/>
        <end position="44"/>
    </location>
</feature>
<reference evidence="2" key="1">
    <citation type="journal article" date="2023" name="Science">
        <title>Genome structures resolve the early diversification of teleost fishes.</title>
        <authorList>
            <person name="Parey E."/>
            <person name="Louis A."/>
            <person name="Montfort J."/>
            <person name="Bouchez O."/>
            <person name="Roques C."/>
            <person name="Iampietro C."/>
            <person name="Lluch J."/>
            <person name="Castinel A."/>
            <person name="Donnadieu C."/>
            <person name="Desvignes T."/>
            <person name="Floi Bucao C."/>
            <person name="Jouanno E."/>
            <person name="Wen M."/>
            <person name="Mejri S."/>
            <person name="Dirks R."/>
            <person name="Jansen H."/>
            <person name="Henkel C."/>
            <person name="Chen W.J."/>
            <person name="Zahm M."/>
            <person name="Cabau C."/>
            <person name="Klopp C."/>
            <person name="Thompson A.W."/>
            <person name="Robinson-Rechavi M."/>
            <person name="Braasch I."/>
            <person name="Lecointre G."/>
            <person name="Bobe J."/>
            <person name="Postlethwait J.H."/>
            <person name="Berthelot C."/>
            <person name="Roest Crollius H."/>
            <person name="Guiguen Y."/>
        </authorList>
    </citation>
    <scope>NUCLEOTIDE SEQUENCE</scope>
    <source>
        <strain evidence="2">NC1722</strain>
    </source>
</reference>
<evidence type="ECO:0000313" key="2">
    <source>
        <dbReference type="EMBL" id="KAJ8400443.1"/>
    </source>
</evidence>
<keyword evidence="3" id="KW-1185">Reference proteome</keyword>
<dbReference type="EMBL" id="JAINUG010000076">
    <property type="protein sequence ID" value="KAJ8400443.1"/>
    <property type="molecule type" value="Genomic_DNA"/>
</dbReference>
<comment type="caution">
    <text evidence="2">The sequence shown here is derived from an EMBL/GenBank/DDBJ whole genome shotgun (WGS) entry which is preliminary data.</text>
</comment>
<gene>
    <name evidence="2" type="ORF">AAFF_G00395670</name>
</gene>
<dbReference type="AlphaFoldDB" id="A0AAD7SDS6"/>
<organism evidence="2 3">
    <name type="scientific">Aldrovandia affinis</name>
    <dbReference type="NCBI Taxonomy" id="143900"/>
    <lineage>
        <taxon>Eukaryota</taxon>
        <taxon>Metazoa</taxon>
        <taxon>Chordata</taxon>
        <taxon>Craniata</taxon>
        <taxon>Vertebrata</taxon>
        <taxon>Euteleostomi</taxon>
        <taxon>Actinopterygii</taxon>
        <taxon>Neopterygii</taxon>
        <taxon>Teleostei</taxon>
        <taxon>Notacanthiformes</taxon>
        <taxon>Halosauridae</taxon>
        <taxon>Aldrovandia</taxon>
    </lineage>
</organism>